<sequence>MCWGGLNHCSFLPITLFPYCSGSGWQDSWFRWRESSSLQLSEVGEQLPKKSAVATLFASTEQRETDVLPTLKRQ</sequence>
<proteinExistence type="predicted"/>
<keyword evidence="1" id="KW-0732">Signal</keyword>
<dbReference type="AlphaFoldDB" id="A0A6B0UB30"/>
<evidence type="ECO:0008006" key="3">
    <source>
        <dbReference type="Google" id="ProtNLM"/>
    </source>
</evidence>
<evidence type="ECO:0000313" key="2">
    <source>
        <dbReference type="EMBL" id="MXU83303.1"/>
    </source>
</evidence>
<protein>
    <recommendedName>
        <fullName evidence="3">Secreted protein</fullName>
    </recommendedName>
</protein>
<accession>A0A6B0UB30</accession>
<reference evidence="2" key="1">
    <citation type="submission" date="2019-12" db="EMBL/GenBank/DDBJ databases">
        <title>An insight into the sialome of adult female Ixodes ricinus ticks feeding for 6 days.</title>
        <authorList>
            <person name="Perner J."/>
            <person name="Ribeiro J.M.C."/>
        </authorList>
    </citation>
    <scope>NUCLEOTIDE SEQUENCE</scope>
    <source>
        <strain evidence="2">Semi-engorged</strain>
        <tissue evidence="2">Salivary glands</tissue>
    </source>
</reference>
<feature type="signal peptide" evidence="1">
    <location>
        <begin position="1"/>
        <end position="22"/>
    </location>
</feature>
<evidence type="ECO:0000256" key="1">
    <source>
        <dbReference type="SAM" id="SignalP"/>
    </source>
</evidence>
<feature type="chain" id="PRO_5025469876" description="Secreted protein" evidence="1">
    <location>
        <begin position="23"/>
        <end position="74"/>
    </location>
</feature>
<organism evidence="2">
    <name type="scientific">Ixodes ricinus</name>
    <name type="common">Common tick</name>
    <name type="synonym">Acarus ricinus</name>
    <dbReference type="NCBI Taxonomy" id="34613"/>
    <lineage>
        <taxon>Eukaryota</taxon>
        <taxon>Metazoa</taxon>
        <taxon>Ecdysozoa</taxon>
        <taxon>Arthropoda</taxon>
        <taxon>Chelicerata</taxon>
        <taxon>Arachnida</taxon>
        <taxon>Acari</taxon>
        <taxon>Parasitiformes</taxon>
        <taxon>Ixodida</taxon>
        <taxon>Ixodoidea</taxon>
        <taxon>Ixodidae</taxon>
        <taxon>Ixodinae</taxon>
        <taxon>Ixodes</taxon>
    </lineage>
</organism>
<dbReference type="EMBL" id="GIFC01001220">
    <property type="protein sequence ID" value="MXU83303.1"/>
    <property type="molecule type" value="Transcribed_RNA"/>
</dbReference>
<name>A0A6B0UB30_IXORI</name>